<dbReference type="RefSeq" id="WP_338892658.1">
    <property type="nucleotide sequence ID" value="NZ_CP147846.1"/>
</dbReference>
<name>A0ABZ2PP98_9NOCA</name>
<feature type="signal peptide" evidence="1">
    <location>
        <begin position="1"/>
        <end position="27"/>
    </location>
</feature>
<evidence type="ECO:0000313" key="2">
    <source>
        <dbReference type="EMBL" id="WXG70930.1"/>
    </source>
</evidence>
<evidence type="ECO:0000256" key="1">
    <source>
        <dbReference type="SAM" id="SignalP"/>
    </source>
</evidence>
<proteinExistence type="predicted"/>
<organism evidence="2 3">
    <name type="scientific">Rhodococcus sovatensis</name>
    <dbReference type="NCBI Taxonomy" id="1805840"/>
    <lineage>
        <taxon>Bacteria</taxon>
        <taxon>Bacillati</taxon>
        <taxon>Actinomycetota</taxon>
        <taxon>Actinomycetes</taxon>
        <taxon>Mycobacteriales</taxon>
        <taxon>Nocardiaceae</taxon>
        <taxon>Rhodococcus</taxon>
    </lineage>
</organism>
<reference evidence="2 3" key="1">
    <citation type="submission" date="2024-03" db="EMBL/GenBank/DDBJ databases">
        <title>Natural products discovery in diverse microorganisms through a two-stage MS feature dereplication strategy.</title>
        <authorList>
            <person name="Zhang R."/>
        </authorList>
    </citation>
    <scope>NUCLEOTIDE SEQUENCE [LARGE SCALE GENOMIC DNA]</scope>
    <source>
        <strain evidence="2 3">18930</strain>
    </source>
</reference>
<evidence type="ECO:0000313" key="3">
    <source>
        <dbReference type="Proteomes" id="UP001432000"/>
    </source>
</evidence>
<gene>
    <name evidence="2" type="ORF">WDS16_10805</name>
</gene>
<protein>
    <submittedName>
        <fullName evidence="2">Uncharacterized protein</fullName>
    </submittedName>
</protein>
<keyword evidence="3" id="KW-1185">Reference proteome</keyword>
<dbReference type="EMBL" id="CP147846">
    <property type="protein sequence ID" value="WXG70930.1"/>
    <property type="molecule type" value="Genomic_DNA"/>
</dbReference>
<feature type="chain" id="PRO_5045428088" evidence="1">
    <location>
        <begin position="28"/>
        <end position="156"/>
    </location>
</feature>
<accession>A0ABZ2PP98</accession>
<sequence length="156" mass="15371">MRKLGLRCATTAAVFAAMVVGGGVAQAAPVAVPVYQIPATAFAVSGLVVPGPVFATVTARSLAPTTTEFAAPASPSACATTAGRALVKISYLNVNTGASGSVTVKPCEYFIDPTPTSVVANTGSGRIVLTTQVVGSPFAPAAGQPSIPGIGTFHAP</sequence>
<dbReference type="Proteomes" id="UP001432000">
    <property type="component" value="Chromosome"/>
</dbReference>
<keyword evidence="1" id="KW-0732">Signal</keyword>